<comment type="caution">
    <text evidence="2">The sequence shown here is derived from an EMBL/GenBank/DDBJ whole genome shotgun (WGS) entry which is preliminary data.</text>
</comment>
<dbReference type="Gene3D" id="3.30.420.10">
    <property type="entry name" value="Ribonuclease H-like superfamily/Ribonuclease H"/>
    <property type="match status" value="1"/>
</dbReference>
<gene>
    <name evidence="2" type="ORF">BWI75_24690</name>
</gene>
<dbReference type="OrthoDB" id="467852at2"/>
<accession>A0A6N8G1T9</accession>
<sequence length="172" mass="19775">MAGNEGRFGRIGEVWACWCPQGIRPTVPKQLFRQHIYAYATVAPELGKRRGLILPYANTKMMNLFLSQISQELADYFVILQLDKASWHRSNGLKVPENIRLIFQPAHTPELMPVEHIFPDVRENHFYNQVFATLGQVEDVLCQGLVELCSDSERLRSLTFFPHLRLLPLNAI</sequence>
<proteinExistence type="predicted"/>
<dbReference type="Proteomes" id="UP000441797">
    <property type="component" value="Unassembled WGS sequence"/>
</dbReference>
<evidence type="ECO:0000259" key="1">
    <source>
        <dbReference type="Pfam" id="PF13358"/>
    </source>
</evidence>
<name>A0A6N8G1T9_9CHRO</name>
<dbReference type="GO" id="GO:0003676">
    <property type="term" value="F:nucleic acid binding"/>
    <property type="evidence" value="ECO:0007669"/>
    <property type="project" value="InterPro"/>
</dbReference>
<dbReference type="RefSeq" id="WP_105219944.1">
    <property type="nucleotide sequence ID" value="NZ_CAWNSU010000050.1"/>
</dbReference>
<evidence type="ECO:0000313" key="3">
    <source>
        <dbReference type="Proteomes" id="UP000441797"/>
    </source>
</evidence>
<organism evidence="2 3">
    <name type="scientific">Gloeocapsopsis dulcis AAB1 = 1H9</name>
    <dbReference type="NCBI Taxonomy" id="1433147"/>
    <lineage>
        <taxon>Bacteria</taxon>
        <taxon>Bacillati</taxon>
        <taxon>Cyanobacteriota</taxon>
        <taxon>Cyanophyceae</taxon>
        <taxon>Oscillatoriophycideae</taxon>
        <taxon>Chroococcales</taxon>
        <taxon>Chroococcaceae</taxon>
        <taxon>Gloeocapsopsis</taxon>
        <taxon>Gloeocapsopsis dulcis</taxon>
    </lineage>
</organism>
<protein>
    <recommendedName>
        <fullName evidence="1">Tc1-like transposase DDE domain-containing protein</fullName>
    </recommendedName>
</protein>
<feature type="domain" description="Tc1-like transposase DDE" evidence="1">
    <location>
        <begin position="16"/>
        <end position="136"/>
    </location>
</feature>
<reference evidence="2 3" key="1">
    <citation type="journal article" date="2019" name="Front. Microbiol.">
        <title>Genomic Features for Desiccation Tolerance and Sugar Biosynthesis in the Extremophile Gloeocapsopsis sp. UTEX B3054.</title>
        <authorList>
            <person name="Urrejola C."/>
            <person name="Alcorta J."/>
            <person name="Salas L."/>
            <person name="Vasquez M."/>
            <person name="Polz M.F."/>
            <person name="Vicuna R."/>
            <person name="Diez B."/>
        </authorList>
    </citation>
    <scope>NUCLEOTIDE SEQUENCE [LARGE SCALE GENOMIC DNA]</scope>
    <source>
        <strain evidence="2 3">1H9</strain>
    </source>
</reference>
<evidence type="ECO:0000313" key="2">
    <source>
        <dbReference type="EMBL" id="MUL39388.1"/>
    </source>
</evidence>
<dbReference type="Pfam" id="PF13358">
    <property type="entry name" value="DDE_3"/>
    <property type="match status" value="1"/>
</dbReference>
<dbReference type="InterPro" id="IPR038717">
    <property type="entry name" value="Tc1-like_DDE_dom"/>
</dbReference>
<dbReference type="InterPro" id="IPR036397">
    <property type="entry name" value="RNaseH_sf"/>
</dbReference>
<dbReference type="AlphaFoldDB" id="A0A6N8G1T9"/>
<dbReference type="EMBL" id="NAPY01000078">
    <property type="protein sequence ID" value="MUL39388.1"/>
    <property type="molecule type" value="Genomic_DNA"/>
</dbReference>
<keyword evidence="3" id="KW-1185">Reference proteome</keyword>